<proteinExistence type="predicted"/>
<dbReference type="AlphaFoldDB" id="A0AAN8PZE5"/>
<keyword evidence="3" id="KW-1185">Reference proteome</keyword>
<accession>A0AAN8PZE5</accession>
<dbReference type="Proteomes" id="UP001347796">
    <property type="component" value="Unassembled WGS sequence"/>
</dbReference>
<organism evidence="2 3">
    <name type="scientific">Patella caerulea</name>
    <name type="common">Rayed Mediterranean limpet</name>
    <dbReference type="NCBI Taxonomy" id="87958"/>
    <lineage>
        <taxon>Eukaryota</taxon>
        <taxon>Metazoa</taxon>
        <taxon>Spiralia</taxon>
        <taxon>Lophotrochozoa</taxon>
        <taxon>Mollusca</taxon>
        <taxon>Gastropoda</taxon>
        <taxon>Patellogastropoda</taxon>
        <taxon>Patelloidea</taxon>
        <taxon>Patellidae</taxon>
        <taxon>Patella</taxon>
    </lineage>
</organism>
<reference evidence="2 3" key="1">
    <citation type="submission" date="2024-01" db="EMBL/GenBank/DDBJ databases">
        <title>The genome of the rayed Mediterranean limpet Patella caerulea (Linnaeus, 1758).</title>
        <authorList>
            <person name="Anh-Thu Weber A."/>
            <person name="Halstead-Nussloch G."/>
        </authorList>
    </citation>
    <scope>NUCLEOTIDE SEQUENCE [LARGE SCALE GENOMIC DNA]</scope>
    <source>
        <strain evidence="2">AATW-2023a</strain>
        <tissue evidence="2">Whole specimen</tissue>
    </source>
</reference>
<protein>
    <submittedName>
        <fullName evidence="2">Uncharacterized protein</fullName>
    </submittedName>
</protein>
<dbReference type="EMBL" id="JAZGQO010000005">
    <property type="protein sequence ID" value="KAK6186749.1"/>
    <property type="molecule type" value="Genomic_DNA"/>
</dbReference>
<feature type="region of interest" description="Disordered" evidence="1">
    <location>
        <begin position="1"/>
        <end position="23"/>
    </location>
</feature>
<name>A0AAN8PZE5_PATCE</name>
<sequence length="102" mass="11874">MATSTATDTRTNGNLQFSSEIQPPPELDFNNGQVWSAWIRRFDRYRLASGLDQQSEDRLVSTLIYTMGQQADDIYNSFDYPDDEQITWLKQVLMIILSFVRM</sequence>
<gene>
    <name evidence="2" type="ORF">SNE40_006026</name>
</gene>
<evidence type="ECO:0000313" key="3">
    <source>
        <dbReference type="Proteomes" id="UP001347796"/>
    </source>
</evidence>
<comment type="caution">
    <text evidence="2">The sequence shown here is derived from an EMBL/GenBank/DDBJ whole genome shotgun (WGS) entry which is preliminary data.</text>
</comment>
<evidence type="ECO:0000313" key="2">
    <source>
        <dbReference type="EMBL" id="KAK6186749.1"/>
    </source>
</evidence>
<feature type="compositionally biased region" description="Polar residues" evidence="1">
    <location>
        <begin position="1"/>
        <end position="21"/>
    </location>
</feature>
<evidence type="ECO:0000256" key="1">
    <source>
        <dbReference type="SAM" id="MobiDB-lite"/>
    </source>
</evidence>